<protein>
    <recommendedName>
        <fullName evidence="1">Lysozyme inhibitor LprI-like N-terminal domain-containing protein</fullName>
    </recommendedName>
</protein>
<dbReference type="InterPro" id="IPR009739">
    <property type="entry name" value="LprI-like_N"/>
</dbReference>
<evidence type="ECO:0000313" key="3">
    <source>
        <dbReference type="Proteomes" id="UP001165080"/>
    </source>
</evidence>
<dbReference type="Proteomes" id="UP001165080">
    <property type="component" value="Unassembled WGS sequence"/>
</dbReference>
<organism evidence="2 3">
    <name type="scientific">Pleodorina starrii</name>
    <dbReference type="NCBI Taxonomy" id="330485"/>
    <lineage>
        <taxon>Eukaryota</taxon>
        <taxon>Viridiplantae</taxon>
        <taxon>Chlorophyta</taxon>
        <taxon>core chlorophytes</taxon>
        <taxon>Chlorophyceae</taxon>
        <taxon>CS clade</taxon>
        <taxon>Chlamydomonadales</taxon>
        <taxon>Volvocaceae</taxon>
        <taxon>Pleodorina</taxon>
    </lineage>
</organism>
<comment type="caution">
    <text evidence="2">The sequence shown here is derived from an EMBL/GenBank/DDBJ whole genome shotgun (WGS) entry which is preliminary data.</text>
</comment>
<evidence type="ECO:0000313" key="2">
    <source>
        <dbReference type="EMBL" id="GLC63002.1"/>
    </source>
</evidence>
<name>A0A9W6C3A2_9CHLO</name>
<dbReference type="AlphaFoldDB" id="A0A9W6C3A2"/>
<reference evidence="2 3" key="1">
    <citation type="journal article" date="2023" name="Commun. Biol.">
        <title>Reorganization of the ancestral sex-determining regions during the evolution of trioecy in Pleodorina starrii.</title>
        <authorList>
            <person name="Takahashi K."/>
            <person name="Suzuki S."/>
            <person name="Kawai-Toyooka H."/>
            <person name="Yamamoto K."/>
            <person name="Hamaji T."/>
            <person name="Ootsuki R."/>
            <person name="Yamaguchi H."/>
            <person name="Kawachi M."/>
            <person name="Higashiyama T."/>
            <person name="Nozaki H."/>
        </authorList>
    </citation>
    <scope>NUCLEOTIDE SEQUENCE [LARGE SCALE GENOMIC DNA]</scope>
    <source>
        <strain evidence="2 3">NIES-4479</strain>
    </source>
</reference>
<accession>A0A9W6C3A2</accession>
<sequence length="101" mass="11618">MTQIDMNEEAARRAEVARKQMLRAHIALQESGLVTPLEIKMLDAAQERFQEYTEAQGDFARAGFHRGSMAPLAYWRQIESARVNRAGELRQILEKMLEERG</sequence>
<gene>
    <name evidence="2" type="primary">PLESTB004154</name>
    <name evidence="2" type="ORF">PLESTB_001970000</name>
</gene>
<keyword evidence="3" id="KW-1185">Reference proteome</keyword>
<dbReference type="Pfam" id="PF07007">
    <property type="entry name" value="LprI"/>
    <property type="match status" value="1"/>
</dbReference>
<feature type="domain" description="Lysozyme inhibitor LprI-like N-terminal" evidence="1">
    <location>
        <begin position="2"/>
        <end position="89"/>
    </location>
</feature>
<proteinExistence type="predicted"/>
<dbReference type="EMBL" id="BRXU01000080">
    <property type="protein sequence ID" value="GLC63002.1"/>
    <property type="molecule type" value="Genomic_DNA"/>
</dbReference>
<evidence type="ECO:0000259" key="1">
    <source>
        <dbReference type="Pfam" id="PF07007"/>
    </source>
</evidence>
<dbReference type="Gene3D" id="1.20.1270.180">
    <property type="match status" value="1"/>
</dbReference>